<dbReference type="OrthoDB" id="427555at2759"/>
<feature type="compositionally biased region" description="Basic and acidic residues" evidence="1">
    <location>
        <begin position="196"/>
        <end position="207"/>
    </location>
</feature>
<reference evidence="2" key="1">
    <citation type="submission" date="2021-02" db="EMBL/GenBank/DDBJ databases">
        <authorList>
            <person name="Dougan E. K."/>
            <person name="Rhodes N."/>
            <person name="Thang M."/>
            <person name="Chan C."/>
        </authorList>
    </citation>
    <scope>NUCLEOTIDE SEQUENCE</scope>
</reference>
<dbReference type="AlphaFoldDB" id="A0A813BK15"/>
<comment type="caution">
    <text evidence="2">The sequence shown here is derived from an EMBL/GenBank/DDBJ whole genome shotgun (WGS) entry which is preliminary data.</text>
</comment>
<proteinExistence type="predicted"/>
<evidence type="ECO:0000313" key="3">
    <source>
        <dbReference type="Proteomes" id="UP000601435"/>
    </source>
</evidence>
<feature type="region of interest" description="Disordered" evidence="1">
    <location>
        <begin position="162"/>
        <end position="207"/>
    </location>
</feature>
<gene>
    <name evidence="2" type="ORF">SNEC2469_LOCUS30864</name>
</gene>
<protein>
    <submittedName>
        <fullName evidence="2">Uncharacterized protein</fullName>
    </submittedName>
</protein>
<dbReference type="EMBL" id="CAJNJA010073130">
    <property type="protein sequence ID" value="CAE7908786.1"/>
    <property type="molecule type" value="Genomic_DNA"/>
</dbReference>
<accession>A0A813BK15</accession>
<name>A0A813BK15_9DINO</name>
<dbReference type="Proteomes" id="UP000601435">
    <property type="component" value="Unassembled WGS sequence"/>
</dbReference>
<feature type="compositionally biased region" description="Polar residues" evidence="1">
    <location>
        <begin position="162"/>
        <end position="174"/>
    </location>
</feature>
<feature type="non-terminal residue" evidence="2">
    <location>
        <position position="1"/>
    </location>
</feature>
<evidence type="ECO:0000256" key="1">
    <source>
        <dbReference type="SAM" id="MobiDB-lite"/>
    </source>
</evidence>
<keyword evidence="3" id="KW-1185">Reference proteome</keyword>
<sequence>KAVAERLGKICENMEVEEASIERISHVIFNSLKAFQKENAPSTDVVTCQEFCAACSTNEPVQLDTLVKIFDKDRRLGLLERVFLDQSLAEVRRSALAGEAEATEEEAPEDVEDEELHATHSRLVQAYRDVQFMLKDLGRIEQLALQTAQDLDVNPSNLGLTSSRTTVKGNSMPTAGSVMPKLKRSVSTDSIGNEASAEKRDFRDIER</sequence>
<organism evidence="2 3">
    <name type="scientific">Symbiodinium necroappetens</name>
    <dbReference type="NCBI Taxonomy" id="1628268"/>
    <lineage>
        <taxon>Eukaryota</taxon>
        <taxon>Sar</taxon>
        <taxon>Alveolata</taxon>
        <taxon>Dinophyceae</taxon>
        <taxon>Suessiales</taxon>
        <taxon>Symbiodiniaceae</taxon>
        <taxon>Symbiodinium</taxon>
    </lineage>
</organism>
<evidence type="ECO:0000313" key="2">
    <source>
        <dbReference type="EMBL" id="CAE7908786.1"/>
    </source>
</evidence>